<evidence type="ECO:0000256" key="3">
    <source>
        <dbReference type="ARBA" id="ARBA00022692"/>
    </source>
</evidence>
<feature type="region of interest" description="Disordered" evidence="6">
    <location>
        <begin position="153"/>
        <end position="189"/>
    </location>
</feature>
<comment type="similarity">
    <text evidence="2">Belongs to the major facilitator superfamily. MFSD6 family.</text>
</comment>
<keyword evidence="5 7" id="KW-0472">Membrane</keyword>
<dbReference type="PANTHER" id="PTHR16172:SF30">
    <property type="entry name" value="SUGAR BABY, ISOFORM C"/>
    <property type="match status" value="1"/>
</dbReference>
<evidence type="ECO:0000256" key="4">
    <source>
        <dbReference type="ARBA" id="ARBA00022989"/>
    </source>
</evidence>
<gene>
    <name evidence="10" type="primary">Sugb</name>
    <name evidence="10" type="synonym">Sug</name>
    <name evidence="9 10" type="ORF">CG7334</name>
</gene>
<feature type="transmembrane region" description="Helical" evidence="7">
    <location>
        <begin position="121"/>
        <end position="140"/>
    </location>
</feature>
<dbReference type="InterPro" id="IPR020846">
    <property type="entry name" value="MFS_dom"/>
</dbReference>
<comment type="subcellular location">
    <subcellularLocation>
        <location evidence="1">Membrane</location>
        <topology evidence="1">Multi-pass membrane protein</topology>
    </subcellularLocation>
</comment>
<dbReference type="EMBL" id="AY060927">
    <property type="protein sequence ID" value="AAL28475.1"/>
    <property type="molecule type" value="mRNA"/>
</dbReference>
<dbReference type="SUPFAM" id="SSF103473">
    <property type="entry name" value="MFS general substrate transporter"/>
    <property type="match status" value="1"/>
</dbReference>
<evidence type="ECO:0000256" key="7">
    <source>
        <dbReference type="SAM" id="Phobius"/>
    </source>
</evidence>
<dbReference type="Pfam" id="PF12832">
    <property type="entry name" value="MFS_1_like"/>
    <property type="match status" value="1"/>
</dbReference>
<feature type="transmembrane region" description="Helical" evidence="7">
    <location>
        <begin position="89"/>
        <end position="109"/>
    </location>
</feature>
<proteinExistence type="evidence at transcript level"/>
<keyword evidence="4 7" id="KW-1133">Transmembrane helix</keyword>
<sequence length="189" mass="20351">MGIQCFGGELPFFFLSGWILKKIGHVNAMSVVLFGFGVRFILYSMLQNPWYILPIELMNGVTFGLFYATMASYASIVAPPGTDATMQSLVGAIFEGVGVSMGSLIAGQLFETVTARTTFEIFGIGAFIVFVIHVCIQLYLQRNSNIDENGKGTVASASATASPSAPLETDIPKNTDHKDGDGFREVDLS</sequence>
<dbReference type="ExpressionAtlas" id="Q95S75">
    <property type="expression patterns" value="baseline and differential"/>
</dbReference>
<dbReference type="VEuPathDB" id="VectorBase:FBgn0036191"/>
<evidence type="ECO:0000259" key="8">
    <source>
        <dbReference type="PROSITE" id="PS50850"/>
    </source>
</evidence>
<dbReference type="Gene3D" id="1.20.1250.20">
    <property type="entry name" value="MFS general substrate transporter like domains"/>
    <property type="match status" value="1"/>
</dbReference>
<dbReference type="PANTHER" id="PTHR16172">
    <property type="entry name" value="MAJOR FACILITATOR SUPERFAMILY DOMAIN-CONTAINING PROTEIN 6-LIKE"/>
    <property type="match status" value="1"/>
</dbReference>
<evidence type="ECO:0000256" key="1">
    <source>
        <dbReference type="ARBA" id="ARBA00004141"/>
    </source>
</evidence>
<feature type="transmembrane region" description="Helical" evidence="7">
    <location>
        <begin position="26"/>
        <end position="45"/>
    </location>
</feature>
<dbReference type="InterPro" id="IPR036259">
    <property type="entry name" value="MFS_trans_sf"/>
</dbReference>
<evidence type="ECO:0000256" key="2">
    <source>
        <dbReference type="ARBA" id="ARBA00005241"/>
    </source>
</evidence>
<dbReference type="InterPro" id="IPR024989">
    <property type="entry name" value="MFS_assoc_dom"/>
</dbReference>
<accession>Q95S75</accession>
<feature type="transmembrane region" description="Helical" evidence="7">
    <location>
        <begin position="57"/>
        <end position="77"/>
    </location>
</feature>
<dbReference type="AlphaFoldDB" id="Q95S75"/>
<feature type="compositionally biased region" description="Low complexity" evidence="6">
    <location>
        <begin position="155"/>
        <end position="166"/>
    </location>
</feature>
<dbReference type="GO" id="GO:0016020">
    <property type="term" value="C:membrane"/>
    <property type="evidence" value="ECO:0007669"/>
    <property type="project" value="UniProtKB-SubCell"/>
</dbReference>
<dbReference type="InterPro" id="IPR051717">
    <property type="entry name" value="MFS_MFSD6"/>
</dbReference>
<reference evidence="9" key="1">
    <citation type="submission" date="2001-10" db="EMBL/GenBank/DDBJ databases">
        <authorList>
            <person name="Stapleton M."/>
            <person name="Brokstein P."/>
            <person name="Hong L."/>
            <person name="Agbayani A."/>
            <person name="Carlson J."/>
            <person name="Champe M."/>
            <person name="Chavez C."/>
            <person name="Dorsett V."/>
            <person name="Farfan D."/>
            <person name="Frise E."/>
            <person name="George R."/>
            <person name="Gonzalez M."/>
            <person name="Guarin H."/>
            <person name="Li P."/>
            <person name="Liao G."/>
            <person name="Miranda A."/>
            <person name="Mungall C.J."/>
            <person name="Nunoo J."/>
            <person name="Pacleb J."/>
            <person name="Paragas V."/>
            <person name="Park S."/>
            <person name="Phouanenavong S."/>
            <person name="Wan K."/>
            <person name="Yu C."/>
            <person name="Lewis S.E."/>
            <person name="Rubin G.M."/>
            <person name="Celniker S."/>
        </authorList>
    </citation>
    <scope>NUCLEOTIDE SEQUENCE</scope>
</reference>
<name>Q95S75_DROME</name>
<dbReference type="GO" id="GO:0008340">
    <property type="term" value="P:determination of adult lifespan"/>
    <property type="evidence" value="ECO:0000315"/>
    <property type="project" value="FlyBase"/>
</dbReference>
<dbReference type="UCSC" id="CG7334-RC">
    <property type="organism name" value="d. melanogaster"/>
</dbReference>
<organism evidence="9">
    <name type="scientific">Drosophila melanogaster</name>
    <name type="common">Fruit fly</name>
    <dbReference type="NCBI Taxonomy" id="7227"/>
    <lineage>
        <taxon>Eukaryota</taxon>
        <taxon>Metazoa</taxon>
        <taxon>Ecdysozoa</taxon>
        <taxon>Arthropoda</taxon>
        <taxon>Hexapoda</taxon>
        <taxon>Insecta</taxon>
        <taxon>Pterygota</taxon>
        <taxon>Neoptera</taxon>
        <taxon>Endopterygota</taxon>
        <taxon>Diptera</taxon>
        <taxon>Brachycera</taxon>
        <taxon>Muscomorpha</taxon>
        <taxon>Ephydroidea</taxon>
        <taxon>Drosophilidae</taxon>
        <taxon>Drosophila</taxon>
        <taxon>Sophophora</taxon>
    </lineage>
</organism>
<dbReference type="AGR" id="FB:FBgn0036191"/>
<evidence type="ECO:0000256" key="6">
    <source>
        <dbReference type="SAM" id="MobiDB-lite"/>
    </source>
</evidence>
<feature type="compositionally biased region" description="Basic and acidic residues" evidence="6">
    <location>
        <begin position="170"/>
        <end position="189"/>
    </location>
</feature>
<dbReference type="FlyBase" id="FBgn0036191">
    <property type="gene designation" value="Sugb"/>
</dbReference>
<dbReference type="OrthoDB" id="515887at2759"/>
<dbReference type="PROSITE" id="PS50850">
    <property type="entry name" value="MFS"/>
    <property type="match status" value="1"/>
</dbReference>
<dbReference type="GO" id="GO:0022857">
    <property type="term" value="F:transmembrane transporter activity"/>
    <property type="evidence" value="ECO:0007669"/>
    <property type="project" value="InterPro"/>
</dbReference>
<protein>
    <submittedName>
        <fullName evidence="9">GM06782p</fullName>
    </submittedName>
</protein>
<evidence type="ECO:0000313" key="9">
    <source>
        <dbReference type="EMBL" id="AAL28475.1"/>
    </source>
</evidence>
<evidence type="ECO:0000313" key="10">
    <source>
        <dbReference type="FlyBase" id="FBgn0036191"/>
    </source>
</evidence>
<evidence type="ECO:0000256" key="5">
    <source>
        <dbReference type="ARBA" id="ARBA00023136"/>
    </source>
</evidence>
<keyword evidence="3 7" id="KW-0812">Transmembrane</keyword>
<feature type="domain" description="Major facilitator superfamily (MFS) profile" evidence="8">
    <location>
        <begin position="1"/>
        <end position="189"/>
    </location>
</feature>